<reference evidence="2" key="1">
    <citation type="submission" date="2019-06" db="EMBL/GenBank/DDBJ databases">
        <authorList>
            <consortium name="Wellcome Sanger Institute Data Sharing"/>
        </authorList>
    </citation>
    <scope>NUCLEOTIDE SEQUENCE [LARGE SCALE GENOMIC DNA]</scope>
</reference>
<sequence>LGKYIVIVYGVNKEKMTIDVCDAENELKKVTLNQLKQKIARRLPGNGESAMTDMKLIFAGERLEGDKPLSEYGLVHRSTIQLVMTLDGGLTT</sequence>
<feature type="domain" description="Ubiquitin-like" evidence="1">
    <location>
        <begin position="31"/>
        <end position="89"/>
    </location>
</feature>
<dbReference type="Ensembl" id="ENSSFAT00005018859.1">
    <property type="protein sequence ID" value="ENSSFAP00005018128.1"/>
    <property type="gene ID" value="ENSSFAG00005009590.1"/>
</dbReference>
<dbReference type="InterPro" id="IPR000626">
    <property type="entry name" value="Ubiquitin-like_dom"/>
</dbReference>
<dbReference type="Proteomes" id="UP000472267">
    <property type="component" value="Chromosome 3"/>
</dbReference>
<dbReference type="PROSITE" id="PS50053">
    <property type="entry name" value="UBIQUITIN_2"/>
    <property type="match status" value="1"/>
</dbReference>
<evidence type="ECO:0000313" key="3">
    <source>
        <dbReference type="Proteomes" id="UP000472267"/>
    </source>
</evidence>
<dbReference type="AlphaFoldDB" id="A0A672GH60"/>
<dbReference type="OMA" id="YGITHKS"/>
<reference evidence="2" key="3">
    <citation type="submission" date="2025-09" db="UniProtKB">
        <authorList>
            <consortium name="Ensembl"/>
        </authorList>
    </citation>
    <scope>IDENTIFICATION</scope>
</reference>
<protein>
    <recommendedName>
        <fullName evidence="1">Ubiquitin-like domain-containing protein</fullName>
    </recommendedName>
</protein>
<dbReference type="SUPFAM" id="SSF54236">
    <property type="entry name" value="Ubiquitin-like"/>
    <property type="match status" value="1"/>
</dbReference>
<dbReference type="CDD" id="cd17039">
    <property type="entry name" value="Ubl_ubiquitin_like"/>
    <property type="match status" value="1"/>
</dbReference>
<reference evidence="2" key="2">
    <citation type="submission" date="2025-08" db="UniProtKB">
        <authorList>
            <consortium name="Ensembl"/>
        </authorList>
    </citation>
    <scope>IDENTIFICATION</scope>
</reference>
<dbReference type="InParanoid" id="A0A672GH60"/>
<dbReference type="InterPro" id="IPR029071">
    <property type="entry name" value="Ubiquitin-like_domsf"/>
</dbReference>
<evidence type="ECO:0000313" key="2">
    <source>
        <dbReference type="Ensembl" id="ENSSFAP00005018128.1"/>
    </source>
</evidence>
<dbReference type="Gene3D" id="3.10.20.90">
    <property type="entry name" value="Phosphatidylinositol 3-kinase Catalytic Subunit, Chain A, domain 1"/>
    <property type="match status" value="1"/>
</dbReference>
<keyword evidence="3" id="KW-1185">Reference proteome</keyword>
<organism evidence="2 3">
    <name type="scientific">Salarias fasciatus</name>
    <name type="common">Jewelled blenny</name>
    <name type="synonym">Blennius fasciatus</name>
    <dbReference type="NCBI Taxonomy" id="181472"/>
    <lineage>
        <taxon>Eukaryota</taxon>
        <taxon>Metazoa</taxon>
        <taxon>Chordata</taxon>
        <taxon>Craniata</taxon>
        <taxon>Vertebrata</taxon>
        <taxon>Euteleostomi</taxon>
        <taxon>Actinopterygii</taxon>
        <taxon>Neopterygii</taxon>
        <taxon>Teleostei</taxon>
        <taxon>Neoteleostei</taxon>
        <taxon>Acanthomorphata</taxon>
        <taxon>Ovalentaria</taxon>
        <taxon>Blenniimorphae</taxon>
        <taxon>Blenniiformes</taxon>
        <taxon>Blennioidei</taxon>
        <taxon>Blenniidae</taxon>
        <taxon>Salariinae</taxon>
        <taxon>Salarias</taxon>
    </lineage>
</organism>
<accession>A0A672GH60</accession>
<proteinExistence type="predicted"/>
<name>A0A672GH60_SALFA</name>
<evidence type="ECO:0000259" key="1">
    <source>
        <dbReference type="PROSITE" id="PS50053"/>
    </source>
</evidence>
<dbReference type="Pfam" id="PF00240">
    <property type="entry name" value="ubiquitin"/>
    <property type="match status" value="1"/>
</dbReference>